<feature type="domain" description="Pyruvate carboxyltransferase" evidence="10">
    <location>
        <begin position="23"/>
        <end position="274"/>
    </location>
</feature>
<dbReference type="InterPro" id="IPR054691">
    <property type="entry name" value="LeuA/HCS_post-cat"/>
</dbReference>
<dbReference type="InterPro" id="IPR013785">
    <property type="entry name" value="Aldolase_TIM"/>
</dbReference>
<evidence type="ECO:0000256" key="8">
    <source>
        <dbReference type="RuleBase" id="RU367143"/>
    </source>
</evidence>
<dbReference type="Gene3D" id="1.10.238.260">
    <property type="match status" value="1"/>
</dbReference>
<evidence type="ECO:0000313" key="11">
    <source>
        <dbReference type="EMBL" id="MBB4265948.1"/>
    </source>
</evidence>
<evidence type="ECO:0000256" key="5">
    <source>
        <dbReference type="ARBA" id="ARBA00022679"/>
    </source>
</evidence>
<dbReference type="GO" id="GO:0019752">
    <property type="term" value="P:carboxylic acid metabolic process"/>
    <property type="evidence" value="ECO:0007669"/>
    <property type="project" value="UniProtKB-UniRule"/>
</dbReference>
<name>A0A7W6RDM5_9PROT</name>
<protein>
    <recommendedName>
        <fullName evidence="4 8">Homocitrate synthase</fullName>
        <ecNumber evidence="3 8">2.3.3.14</ecNumber>
    </recommendedName>
</protein>
<dbReference type="NCBIfam" id="TIGR02660">
    <property type="entry name" value="nifV_homocitr"/>
    <property type="match status" value="1"/>
</dbReference>
<dbReference type="EC" id="2.3.3.14" evidence="3 8"/>
<comment type="catalytic activity">
    <reaction evidence="6 8">
        <text>acetyl-CoA + 2-oxoglutarate + H2O = (2R)-homocitrate + CoA + H(+)</text>
        <dbReference type="Rhea" id="RHEA:12929"/>
        <dbReference type="ChEBI" id="CHEBI:15377"/>
        <dbReference type="ChEBI" id="CHEBI:15378"/>
        <dbReference type="ChEBI" id="CHEBI:16810"/>
        <dbReference type="ChEBI" id="CHEBI:57287"/>
        <dbReference type="ChEBI" id="CHEBI:57288"/>
        <dbReference type="ChEBI" id="CHEBI:58884"/>
        <dbReference type="EC" id="2.3.3.14"/>
    </reaction>
</comment>
<keyword evidence="11" id="KW-0012">Acyltransferase</keyword>
<dbReference type="RefSeq" id="WP_184043810.1">
    <property type="nucleotide sequence ID" value="NZ_JACIGK010000009.1"/>
</dbReference>
<accession>A0A7W6RDM5</accession>
<evidence type="ECO:0000256" key="4">
    <source>
        <dbReference type="ARBA" id="ARBA00020735"/>
    </source>
</evidence>
<sequence>MTRPPLPGLEPDPDTPAPTGPGVVLADTTLRDGEQTAGVAFTRAEKLAIAQALDAAGVPELEVGIPAMGAEEQDDIRAILGLGLRAAAFAWCRLSDVDLRAALACGVSMVHLSAPVSDRQIAGKLGRDKAWVLAELDRLVRRGRDAGVAVSVGGEDASRADPDTLARVVETAERAGARRFRFADTLGLMDPFATRAVFERLRAGTDLELEMHAHDDLGLAVANALAAVLGGATHVSTTVIGLGERAGNAALEEVAVALETLHGIGTGVDARRLPALADLVARAAGRPVPCGKSLVGSGVFSHESGIHVQGLLRDPGTYTGLDPTCLGRAHRLVVGKHSGAAGLARACADLGLRLDGDQARRMVPLLRAHYRHGGKRPPDADDLRGWHALTAARAPDATRATRASAPPVRVVIPSEIAGHRAAPAAMVPS</sequence>
<evidence type="ECO:0000256" key="9">
    <source>
        <dbReference type="SAM" id="MobiDB-lite"/>
    </source>
</evidence>
<gene>
    <name evidence="11" type="ORF">GGD89_001573</name>
</gene>
<dbReference type="InterPro" id="IPR000891">
    <property type="entry name" value="PYR_CT"/>
</dbReference>
<evidence type="ECO:0000256" key="3">
    <source>
        <dbReference type="ARBA" id="ARBA00012974"/>
    </source>
</evidence>
<keyword evidence="5 7" id="KW-0808">Transferase</keyword>
<dbReference type="CDD" id="cd07939">
    <property type="entry name" value="DRE_TIM_NifV"/>
    <property type="match status" value="1"/>
</dbReference>
<dbReference type="AlphaFoldDB" id="A0A7W6RDM5"/>
<comment type="function">
    <text evidence="1 8">This protein is a Fe-Mo-cofactor biosynthetic component.</text>
</comment>
<evidence type="ECO:0000313" key="12">
    <source>
        <dbReference type="Proteomes" id="UP000554286"/>
    </source>
</evidence>
<dbReference type="InterPro" id="IPR002034">
    <property type="entry name" value="AIPM/Hcit_synth_CS"/>
</dbReference>
<dbReference type="Gene3D" id="3.20.20.70">
    <property type="entry name" value="Aldolase class I"/>
    <property type="match status" value="1"/>
</dbReference>
<evidence type="ECO:0000256" key="2">
    <source>
        <dbReference type="ARBA" id="ARBA00006154"/>
    </source>
</evidence>
<evidence type="ECO:0000256" key="7">
    <source>
        <dbReference type="RuleBase" id="RU003523"/>
    </source>
</evidence>
<dbReference type="Pfam" id="PF00682">
    <property type="entry name" value="HMGL-like"/>
    <property type="match status" value="1"/>
</dbReference>
<evidence type="ECO:0000256" key="1">
    <source>
        <dbReference type="ARBA" id="ARBA00003050"/>
    </source>
</evidence>
<dbReference type="Proteomes" id="UP000554286">
    <property type="component" value="Unassembled WGS sequence"/>
</dbReference>
<feature type="region of interest" description="Disordered" evidence="9">
    <location>
        <begin position="1"/>
        <end position="22"/>
    </location>
</feature>
<dbReference type="InterPro" id="IPR013477">
    <property type="entry name" value="NifV/FrbC"/>
</dbReference>
<evidence type="ECO:0000256" key="6">
    <source>
        <dbReference type="ARBA" id="ARBA00048019"/>
    </source>
</evidence>
<dbReference type="PROSITE" id="PS00816">
    <property type="entry name" value="AIPM_HOMOCIT_SYNTH_2"/>
    <property type="match status" value="1"/>
</dbReference>
<dbReference type="PANTHER" id="PTHR42880:SF1">
    <property type="entry name" value="ISOPROPYLMALATE_HOMOCITRATE_CITRAMALATE SYNTHASE FAMILY PROTEIN"/>
    <property type="match status" value="1"/>
</dbReference>
<reference evidence="11 12" key="1">
    <citation type="submission" date="2020-08" db="EMBL/GenBank/DDBJ databases">
        <title>Genome sequencing of Purple Non-Sulfur Bacteria from various extreme environments.</title>
        <authorList>
            <person name="Mayer M."/>
        </authorList>
    </citation>
    <scope>NUCLEOTIDE SEQUENCE [LARGE SCALE GENOMIC DNA]</scope>
    <source>
        <strain evidence="11 12">JA131</strain>
    </source>
</reference>
<feature type="compositionally biased region" description="Pro residues" evidence="9">
    <location>
        <begin position="1"/>
        <end position="19"/>
    </location>
</feature>
<dbReference type="PROSITE" id="PS50991">
    <property type="entry name" value="PYR_CT"/>
    <property type="match status" value="1"/>
</dbReference>
<dbReference type="GO" id="GO:0009399">
    <property type="term" value="P:nitrogen fixation"/>
    <property type="evidence" value="ECO:0007669"/>
    <property type="project" value="UniProtKB-UniRule"/>
</dbReference>
<dbReference type="GO" id="GO:0004410">
    <property type="term" value="F:homocitrate synthase activity"/>
    <property type="evidence" value="ECO:0007669"/>
    <property type="project" value="UniProtKB-UniRule"/>
</dbReference>
<dbReference type="PANTHER" id="PTHR42880">
    <property type="entry name" value="HOMOCITRATE SYNTHASE"/>
    <property type="match status" value="1"/>
</dbReference>
<organism evidence="11 12">
    <name type="scientific">Roseospira visakhapatnamensis</name>
    <dbReference type="NCBI Taxonomy" id="390880"/>
    <lineage>
        <taxon>Bacteria</taxon>
        <taxon>Pseudomonadati</taxon>
        <taxon>Pseudomonadota</taxon>
        <taxon>Alphaproteobacteria</taxon>
        <taxon>Rhodospirillales</taxon>
        <taxon>Rhodospirillaceae</taxon>
        <taxon>Roseospira</taxon>
    </lineage>
</organism>
<comment type="caution">
    <text evidence="11">The sequence shown here is derived from an EMBL/GenBank/DDBJ whole genome shotgun (WGS) entry which is preliminary data.</text>
</comment>
<proteinExistence type="inferred from homology"/>
<comment type="similarity">
    <text evidence="2 7">Belongs to the alpha-IPM synthase/homocitrate synthase family.</text>
</comment>
<dbReference type="SUPFAM" id="SSF51569">
    <property type="entry name" value="Aldolase"/>
    <property type="match status" value="1"/>
</dbReference>
<evidence type="ECO:0000259" key="10">
    <source>
        <dbReference type="PROSITE" id="PS50991"/>
    </source>
</evidence>
<keyword evidence="8" id="KW-0535">Nitrogen fixation</keyword>
<dbReference type="Pfam" id="PF22617">
    <property type="entry name" value="HCS_D2"/>
    <property type="match status" value="1"/>
</dbReference>
<dbReference type="EMBL" id="JACIGK010000009">
    <property type="protein sequence ID" value="MBB4265948.1"/>
    <property type="molecule type" value="Genomic_DNA"/>
</dbReference>
<dbReference type="PROSITE" id="PS00815">
    <property type="entry name" value="AIPM_HOMOCIT_SYNTH_1"/>
    <property type="match status" value="1"/>
</dbReference>
<keyword evidence="12" id="KW-1185">Reference proteome</keyword>